<geneLocation type="plasmid" evidence="4">
    <name>pDKX1-TEM-52</name>
</geneLocation>
<evidence type="ECO:0000259" key="2">
    <source>
        <dbReference type="SMART" id="SM00738"/>
    </source>
</evidence>
<geneLocation type="plasmid" evidence="3">
    <name>pSYM1</name>
</geneLocation>
<reference evidence="3" key="1">
    <citation type="submission" date="2011-10" db="EMBL/GenBank/DDBJ databases">
        <authorList>
            <person name="Zschuettig A."/>
            <person name="Zimmermann K."/>
            <person name="Goesmann A."/>
            <person name="Blom J."/>
            <person name="Gunzer F."/>
        </authorList>
    </citation>
    <scope>NUCLEOTIDE SEQUENCE</scope>
    <source>
        <strain evidence="3">G3/10</strain>
        <plasmid evidence="3">pSYM1</plasmid>
    </source>
</reference>
<geneLocation type="plasmid" evidence="5">
    <name>RCS52TR719_p</name>
</geneLocation>
<proteinExistence type="predicted"/>
<reference evidence="5" key="4">
    <citation type="submission" date="2018-02" db="EMBL/GenBank/DDBJ databases">
        <authorList>
            <person name="Cohen D.B."/>
            <person name="Kent A.D."/>
        </authorList>
    </citation>
    <scope>NUCLEOTIDE SEQUENCE</scope>
    <source>
        <strain evidence="5">719</strain>
        <strain evidence="6">ECOR 70</strain>
        <plasmid evidence="5">RCS52TR719_p</plasmid>
        <plasmid evidence="6">RCS99_p</plasmid>
    </source>
</reference>
<geneLocation type="plasmid" evidence="6">
    <name>RCS99_p</name>
</geneLocation>
<dbReference type="InterPro" id="IPR036735">
    <property type="entry name" value="NGN_dom_sf"/>
</dbReference>
<feature type="domain" description="NusG-like N-terminal" evidence="2">
    <location>
        <begin position="16"/>
        <end position="117"/>
    </location>
</feature>
<dbReference type="AlphaFoldDB" id="H9ZMK1"/>
<dbReference type="Gene3D" id="3.30.70.940">
    <property type="entry name" value="NusG, N-terminal domain"/>
    <property type="match status" value="1"/>
</dbReference>
<evidence type="ECO:0000256" key="1">
    <source>
        <dbReference type="ARBA" id="ARBA00023163"/>
    </source>
</evidence>
<evidence type="ECO:0000313" key="4">
    <source>
        <dbReference type="EMBL" id="AFM46028.1"/>
    </source>
</evidence>
<evidence type="ECO:0000313" key="3">
    <source>
        <dbReference type="EMBL" id="AFH37392.1"/>
    </source>
</evidence>
<reference evidence="3" key="3">
    <citation type="journal article" date="2012" name="PLoS ONE">
        <title>Identification and Characterization of Microcin S, a New Antibacterial Peptide Produced by Probiotic Escherichia coli G3/10.</title>
        <authorList>
            <person name="Zschuttig A."/>
            <person name="Zimmermann K."/>
            <person name="Blom J."/>
            <person name="Goesmann A."/>
            <person name="Pohlmann C."/>
            <person name="Gunzer F."/>
        </authorList>
    </citation>
    <scope>NUCLEOTIDE SEQUENCE</scope>
    <source>
        <strain evidence="3">G3/10</strain>
        <plasmid evidence="3">pSYM1</plasmid>
    </source>
</reference>
<reference evidence="4" key="2">
    <citation type="journal article" date="2012" name="Plasmid">
        <title>Expansion of the IncX plasmid family for improved identification and typing of novel plasmids in drug-resistant Enterobacteriaceae.</title>
        <authorList>
            <person name="Johnson T.J."/>
            <person name="Bielak E.M."/>
            <person name="Fortini D."/>
            <person name="Hansen L.H."/>
            <person name="Hasman H."/>
            <person name="Debroy C."/>
            <person name="Nolan L.K."/>
            <person name="Carattoli A."/>
        </authorList>
    </citation>
    <scope>NUCLEOTIDE SEQUENCE</scope>
    <source>
        <strain evidence="4">7633094-7</strain>
        <plasmid evidence="4">pDKX1-TEM-52</plasmid>
    </source>
</reference>
<evidence type="ECO:0000313" key="6">
    <source>
        <dbReference type="EMBL" id="SPE04273.1"/>
    </source>
</evidence>
<dbReference type="SUPFAM" id="SSF82679">
    <property type="entry name" value="N-utilization substance G protein NusG, N-terminal domain"/>
    <property type="match status" value="1"/>
</dbReference>
<evidence type="ECO:0000313" key="5">
    <source>
        <dbReference type="EMBL" id="SPE00086.1"/>
    </source>
</evidence>
<name>H9ZMK1_ECOLX</name>
<dbReference type="CDD" id="cd09894">
    <property type="entry name" value="NGN_SP_AnfA1"/>
    <property type="match status" value="1"/>
</dbReference>
<dbReference type="EMBL" id="JQ269336">
    <property type="protein sequence ID" value="AFM46028.1"/>
    <property type="molecule type" value="Genomic_DNA"/>
</dbReference>
<dbReference type="EMBL" id="LT985262">
    <property type="protein sequence ID" value="SPE00086.1"/>
    <property type="molecule type" value="Genomic_DNA"/>
</dbReference>
<accession>H9ZMK1</accession>
<dbReference type="GO" id="GO:0006354">
    <property type="term" value="P:DNA-templated transcription elongation"/>
    <property type="evidence" value="ECO:0007669"/>
    <property type="project" value="InterPro"/>
</dbReference>
<gene>
    <name evidence="3" type="primary">actX</name>
    <name evidence="5" type="ORF">RCS52TR719_P0027</name>
    <name evidence="6" type="ORF">RCS99_P0056</name>
</gene>
<dbReference type="Pfam" id="PF02357">
    <property type="entry name" value="NusG"/>
    <property type="match status" value="1"/>
</dbReference>
<dbReference type="EMBL" id="LT985315">
    <property type="protein sequence ID" value="SPE04273.1"/>
    <property type="molecule type" value="Genomic_DNA"/>
</dbReference>
<keyword evidence="1" id="KW-0804">Transcription</keyword>
<protein>
    <submittedName>
        <fullName evidence="3 4">ActX</fullName>
    </submittedName>
    <submittedName>
        <fullName evidence="5">Transcriptional regulator of T4SS pilus ActX</fullName>
    </submittedName>
</protein>
<organism evidence="3">
    <name type="scientific">Escherichia coli</name>
    <dbReference type="NCBI Taxonomy" id="562"/>
    <lineage>
        <taxon>Bacteria</taxon>
        <taxon>Pseudomonadati</taxon>
        <taxon>Pseudomonadota</taxon>
        <taxon>Gammaproteobacteria</taxon>
        <taxon>Enterobacterales</taxon>
        <taxon>Enterobacteriaceae</taxon>
        <taxon>Escherichia</taxon>
    </lineage>
</organism>
<dbReference type="SMART" id="SM00738">
    <property type="entry name" value="NGN"/>
    <property type="match status" value="1"/>
</dbReference>
<dbReference type="EMBL" id="JN887338">
    <property type="protein sequence ID" value="AFH37392.1"/>
    <property type="molecule type" value="Genomic_DNA"/>
</dbReference>
<sequence>MCFVTSVYRGLSMKGQKQFYLLQCSPHFHQSVLLQLSRSGIAYYNPVIRTFYKRRDCSAYRGQIMPMFPGYVFVLLDFEVVHPSCFTRMKNVYGLVSFGEYPAEVPLSVINEVKEQEKIFSMNLSLMNNSCLAKILLLADASKRGQVFADYVCNRKYDRLKNDSYKRKAETATQCTLPSYRSSC</sequence>
<keyword evidence="3" id="KW-0614">Plasmid</keyword>
<dbReference type="InterPro" id="IPR006645">
    <property type="entry name" value="NGN-like_dom"/>
</dbReference>